<dbReference type="VEuPathDB" id="FungiDB:F503_03587"/>
<keyword evidence="4" id="KW-0862">Zinc</keyword>
<name>S3CUV9_OPHP1</name>
<feature type="region of interest" description="Disordered" evidence="7">
    <location>
        <begin position="499"/>
        <end position="536"/>
    </location>
</feature>
<feature type="transmembrane region" description="Helical" evidence="8">
    <location>
        <begin position="20"/>
        <end position="43"/>
    </location>
</feature>
<gene>
    <name evidence="10" type="ORF">F503_03587</name>
</gene>
<feature type="compositionally biased region" description="Low complexity" evidence="7">
    <location>
        <begin position="122"/>
        <end position="154"/>
    </location>
</feature>
<dbReference type="PROSITE" id="PS50157">
    <property type="entry name" value="ZINC_FINGER_C2H2_2"/>
    <property type="match status" value="2"/>
</dbReference>
<evidence type="ECO:0000256" key="1">
    <source>
        <dbReference type="ARBA" id="ARBA00022723"/>
    </source>
</evidence>
<dbReference type="InterPro" id="IPR013087">
    <property type="entry name" value="Znf_C2H2_type"/>
</dbReference>
<feature type="compositionally biased region" description="Polar residues" evidence="7">
    <location>
        <begin position="907"/>
        <end position="929"/>
    </location>
</feature>
<feature type="compositionally biased region" description="Polar residues" evidence="7">
    <location>
        <begin position="846"/>
        <end position="858"/>
    </location>
</feature>
<evidence type="ECO:0000256" key="8">
    <source>
        <dbReference type="SAM" id="Phobius"/>
    </source>
</evidence>
<feature type="compositionally biased region" description="Polar residues" evidence="7">
    <location>
        <begin position="511"/>
        <end position="522"/>
    </location>
</feature>
<keyword evidence="3 6" id="KW-0863">Zinc-finger</keyword>
<evidence type="ECO:0000256" key="5">
    <source>
        <dbReference type="ARBA" id="ARBA00023242"/>
    </source>
</evidence>
<dbReference type="PANTHER" id="PTHR14003:SF23">
    <property type="entry name" value="ZINC FINGER PROTEIN 143"/>
    <property type="match status" value="1"/>
</dbReference>
<feature type="compositionally biased region" description="Polar residues" evidence="7">
    <location>
        <begin position="389"/>
        <end position="405"/>
    </location>
</feature>
<protein>
    <submittedName>
        <fullName evidence="10">Zinc finger protein 2</fullName>
    </submittedName>
</protein>
<feature type="region of interest" description="Disordered" evidence="7">
    <location>
        <begin position="67"/>
        <end position="280"/>
    </location>
</feature>
<dbReference type="GO" id="GO:0005667">
    <property type="term" value="C:transcription regulator complex"/>
    <property type="evidence" value="ECO:0007669"/>
    <property type="project" value="TreeGrafter"/>
</dbReference>
<evidence type="ECO:0000256" key="7">
    <source>
        <dbReference type="SAM" id="MobiDB-lite"/>
    </source>
</evidence>
<keyword evidence="1" id="KW-0479">Metal-binding</keyword>
<feature type="region of interest" description="Disordered" evidence="7">
    <location>
        <begin position="552"/>
        <end position="585"/>
    </location>
</feature>
<feature type="compositionally biased region" description="Low complexity" evidence="7">
    <location>
        <begin position="260"/>
        <end position="275"/>
    </location>
</feature>
<dbReference type="EMBL" id="KE148160">
    <property type="protein sequence ID" value="EPE04525.1"/>
    <property type="molecule type" value="Genomic_DNA"/>
</dbReference>
<dbReference type="GO" id="GO:0000978">
    <property type="term" value="F:RNA polymerase II cis-regulatory region sequence-specific DNA binding"/>
    <property type="evidence" value="ECO:0007669"/>
    <property type="project" value="TreeGrafter"/>
</dbReference>
<feature type="compositionally biased region" description="Low complexity" evidence="7">
    <location>
        <begin position="526"/>
        <end position="536"/>
    </location>
</feature>
<feature type="region of interest" description="Disordered" evidence="7">
    <location>
        <begin position="605"/>
        <end position="625"/>
    </location>
</feature>
<dbReference type="PANTHER" id="PTHR14003">
    <property type="entry name" value="TRANSCRIPTIONAL REPRESSOR PROTEIN YY"/>
    <property type="match status" value="1"/>
</dbReference>
<evidence type="ECO:0000313" key="11">
    <source>
        <dbReference type="Proteomes" id="UP000016923"/>
    </source>
</evidence>
<dbReference type="GO" id="GO:0000785">
    <property type="term" value="C:chromatin"/>
    <property type="evidence" value="ECO:0007669"/>
    <property type="project" value="TreeGrafter"/>
</dbReference>
<keyword evidence="11" id="KW-1185">Reference proteome</keyword>
<dbReference type="GO" id="GO:0000981">
    <property type="term" value="F:DNA-binding transcription factor activity, RNA polymerase II-specific"/>
    <property type="evidence" value="ECO:0007669"/>
    <property type="project" value="TreeGrafter"/>
</dbReference>
<accession>S3CUV9</accession>
<dbReference type="HOGENOM" id="CLU_301907_0_0_1"/>
<sequence length="1037" mass="110073">MAPSTVTGHVLARSLSHGGIAGAVVGSVVGATLIFLLILPFILRCIREHRYRKQIAQENAEMGITGGSNAAGESYHPPFLAPAADQGPSGPPTHTSGDATATLGDNNSSDDGKTSASPPSPLLSAAAVPVKDQEAAPPVSSAPALPGPAGTDAPAVPPPATVRSSADTVSASEDGPTPGPAATRGLPAYLNASQQQNDQRPLTPPRKLNPAYTFPILSQEPMPRITPRQRSSTMRSSRQSSSLSQSLEGFFGGRLLRQGSNRSTPTRSPTMRSTRGPAQMARSPVEIGFDNLDPINHHTWLMRQQGIEDYSTGVDPTFFEVDYQHLTGASAEYYSGAPLSPPTDPSSSFMAPISYASSPPSMIASSFATMAAAAGIAGVASSAKKQPKTLISRTDSMRTTATGTDFSPLPLSPTSPLPKVQEGFESGDGERGIAMGENLASRGVSSAGLTPEPAESMRRSPSYGGLVPSPQMPAPGTVNPMDVWAPATEDERFIHKTAELDRIEQSPPPVRSSQSGSVSATDISPRESSSSPFPSEFLVDDFADEEIIVKAPEEPEATPTATVLATQPTPVSQPSPAEDAATNSLTYSSTGAVEAVSPEIKIKREEHSEPATPAAPLGENTQQPTPEVEANQGIVAPKVEQAYTKATTISQPDSADLEELMTDDFQGGINFAFGDGVSYNYAQETNSSVYLMDAKSEAVSAAPACQTLPQQSDAMYWPAPVDMTSQMPGQMQHSDMSGTMPNMVHNTMSTPMPPTMPNMISNTMPNTMPPSMPPSMHPMMQQMPTTMAAHANVPSISEPYLMPGNQMEYPNGMLLTSPFTVPNNGYPGMNNMGGMHTATFSNGMPASHYSLHTPQSSPGHYAGQHQMNGNAPYYPQQGTGLPLTPPPKGMANFNSPLSVPGYDGSNGPVSPLSNQGSTPTHGSSLSPRTHTCEECGRVFDQVHKLNHHKRYHERPHECAVVGCGKRFGTKTHLDRHVNDKHSKSRKYHCTEDGCPYSLPGGKSFPRKDNWRRHMVNKHGVQPEHDPIEVVDQPMVGM</sequence>
<evidence type="ECO:0000259" key="9">
    <source>
        <dbReference type="PROSITE" id="PS50157"/>
    </source>
</evidence>
<dbReference type="SMART" id="SM00355">
    <property type="entry name" value="ZnF_C2H2"/>
    <property type="match status" value="3"/>
</dbReference>
<organism evidence="10 11">
    <name type="scientific">Ophiostoma piceae (strain UAMH 11346)</name>
    <name type="common">Sap stain fungus</name>
    <dbReference type="NCBI Taxonomy" id="1262450"/>
    <lineage>
        <taxon>Eukaryota</taxon>
        <taxon>Fungi</taxon>
        <taxon>Dikarya</taxon>
        <taxon>Ascomycota</taxon>
        <taxon>Pezizomycotina</taxon>
        <taxon>Sordariomycetes</taxon>
        <taxon>Sordariomycetidae</taxon>
        <taxon>Ophiostomatales</taxon>
        <taxon>Ophiostomataceae</taxon>
        <taxon>Ophiostoma</taxon>
    </lineage>
</organism>
<dbReference type="STRING" id="1262450.S3CUV9"/>
<evidence type="ECO:0000256" key="2">
    <source>
        <dbReference type="ARBA" id="ARBA00022737"/>
    </source>
</evidence>
<dbReference type="InterPro" id="IPR036236">
    <property type="entry name" value="Znf_C2H2_sf"/>
</dbReference>
<feature type="compositionally biased region" description="Polar residues" evidence="7">
    <location>
        <begin position="191"/>
        <end position="200"/>
    </location>
</feature>
<dbReference type="GO" id="GO:0008270">
    <property type="term" value="F:zinc ion binding"/>
    <property type="evidence" value="ECO:0007669"/>
    <property type="project" value="UniProtKB-KW"/>
</dbReference>
<keyword evidence="8" id="KW-0812">Transmembrane</keyword>
<evidence type="ECO:0000256" key="6">
    <source>
        <dbReference type="PROSITE-ProRule" id="PRU00042"/>
    </source>
</evidence>
<keyword evidence="8" id="KW-1133">Transmembrane helix</keyword>
<keyword evidence="2" id="KW-0677">Repeat</keyword>
<proteinExistence type="predicted"/>
<dbReference type="SUPFAM" id="SSF57667">
    <property type="entry name" value="beta-beta-alpha zinc fingers"/>
    <property type="match status" value="1"/>
</dbReference>
<dbReference type="Proteomes" id="UP000016923">
    <property type="component" value="Unassembled WGS sequence"/>
</dbReference>
<feature type="domain" description="C2H2-type" evidence="9">
    <location>
        <begin position="930"/>
        <end position="957"/>
    </location>
</feature>
<evidence type="ECO:0000256" key="3">
    <source>
        <dbReference type="ARBA" id="ARBA00022771"/>
    </source>
</evidence>
<keyword evidence="8" id="KW-0472">Membrane</keyword>
<dbReference type="AlphaFoldDB" id="S3CUV9"/>
<feature type="region of interest" description="Disordered" evidence="7">
    <location>
        <begin position="846"/>
        <end position="930"/>
    </location>
</feature>
<feature type="compositionally biased region" description="Polar residues" evidence="7">
    <location>
        <begin position="563"/>
        <end position="585"/>
    </location>
</feature>
<dbReference type="eggNOG" id="KOG1721">
    <property type="taxonomic scope" value="Eukaryota"/>
</dbReference>
<feature type="compositionally biased region" description="Low complexity" evidence="7">
    <location>
        <begin position="228"/>
        <end position="246"/>
    </location>
</feature>
<evidence type="ECO:0000256" key="4">
    <source>
        <dbReference type="ARBA" id="ARBA00022833"/>
    </source>
</evidence>
<dbReference type="Gene3D" id="3.30.160.60">
    <property type="entry name" value="Classic Zinc Finger"/>
    <property type="match status" value="2"/>
</dbReference>
<keyword evidence="5" id="KW-0539">Nucleus</keyword>
<feature type="region of interest" description="Disordered" evidence="7">
    <location>
        <begin position="388"/>
        <end position="482"/>
    </location>
</feature>
<feature type="compositionally biased region" description="Polar residues" evidence="7">
    <location>
        <begin position="92"/>
        <end position="109"/>
    </location>
</feature>
<evidence type="ECO:0000313" key="10">
    <source>
        <dbReference type="EMBL" id="EPE04525.1"/>
    </source>
</evidence>
<reference evidence="10 11" key="1">
    <citation type="journal article" date="2013" name="BMC Genomics">
        <title>The genome and transcriptome of the pine saprophyte Ophiostoma piceae, and a comparison with the bark beetle-associated pine pathogen Grosmannia clavigera.</title>
        <authorList>
            <person name="Haridas S."/>
            <person name="Wang Y."/>
            <person name="Lim L."/>
            <person name="Massoumi Alamouti S."/>
            <person name="Jackman S."/>
            <person name="Docking R."/>
            <person name="Robertson G."/>
            <person name="Birol I."/>
            <person name="Bohlmann J."/>
            <person name="Breuil C."/>
        </authorList>
    </citation>
    <scope>NUCLEOTIDE SEQUENCE [LARGE SCALE GENOMIC DNA]</scope>
    <source>
        <strain evidence="10 11">UAMH 11346</strain>
    </source>
</reference>
<feature type="domain" description="C2H2-type" evidence="9">
    <location>
        <begin position="956"/>
        <end position="986"/>
    </location>
</feature>
<dbReference type="PROSITE" id="PS00028">
    <property type="entry name" value="ZINC_FINGER_C2H2_1"/>
    <property type="match status" value="2"/>
</dbReference>
<dbReference type="OrthoDB" id="6365676at2759"/>